<organism evidence="1 2">
    <name type="scientific">Sphingomonas tagetis</name>
    <dbReference type="NCBI Taxonomy" id="2949092"/>
    <lineage>
        <taxon>Bacteria</taxon>
        <taxon>Pseudomonadati</taxon>
        <taxon>Pseudomonadota</taxon>
        <taxon>Alphaproteobacteria</taxon>
        <taxon>Sphingomonadales</taxon>
        <taxon>Sphingomonadaceae</taxon>
        <taxon>Sphingomonas</taxon>
    </lineage>
</organism>
<comment type="caution">
    <text evidence="1">The sequence shown here is derived from an EMBL/GenBank/DDBJ whole genome shotgun (WGS) entry which is preliminary data.</text>
</comment>
<evidence type="ECO:0000313" key="1">
    <source>
        <dbReference type="EMBL" id="MCP3730529.1"/>
    </source>
</evidence>
<evidence type="ECO:0000313" key="2">
    <source>
        <dbReference type="Proteomes" id="UP001139451"/>
    </source>
</evidence>
<dbReference type="InterPro" id="IPR009874">
    <property type="entry name" value="DUF1428"/>
</dbReference>
<accession>A0A9X2HJZ8</accession>
<sequence length="136" mass="15258">MIYAGFEPIVEAGKGDGTGYIDGYVLPVPAANKEAYREVAEKMVPLFQEFGALRVVEAWGDDTPDGQVTDYNRATHKKDDEKVVYSWIEWPDKATRDAGWAKIMEDERMNPPEQPPFDGKRMMWGGFAPILDTAKG</sequence>
<dbReference type="EMBL" id="JAMLDX010000005">
    <property type="protein sequence ID" value="MCP3730529.1"/>
    <property type="molecule type" value="Genomic_DNA"/>
</dbReference>
<dbReference type="InterPro" id="IPR011008">
    <property type="entry name" value="Dimeric_a/b-barrel"/>
</dbReference>
<name>A0A9X2HJZ8_9SPHN</name>
<dbReference type="Pfam" id="PF07237">
    <property type="entry name" value="DUF1428"/>
    <property type="match status" value="1"/>
</dbReference>
<dbReference type="Gene3D" id="3.30.70.100">
    <property type="match status" value="1"/>
</dbReference>
<proteinExistence type="predicted"/>
<reference evidence="1" key="1">
    <citation type="submission" date="2022-05" db="EMBL/GenBank/DDBJ databases">
        <title>Sphingomonas sp. strain MG17 Genome sequencing and assembly.</title>
        <authorList>
            <person name="Kim I."/>
        </authorList>
    </citation>
    <scope>NUCLEOTIDE SEQUENCE</scope>
    <source>
        <strain evidence="1">MG17</strain>
    </source>
</reference>
<gene>
    <name evidence="1" type="ORF">M9978_08805</name>
</gene>
<dbReference type="Proteomes" id="UP001139451">
    <property type="component" value="Unassembled WGS sequence"/>
</dbReference>
<dbReference type="AlphaFoldDB" id="A0A9X2HJZ8"/>
<dbReference type="SUPFAM" id="SSF54909">
    <property type="entry name" value="Dimeric alpha+beta barrel"/>
    <property type="match status" value="1"/>
</dbReference>
<keyword evidence="2" id="KW-1185">Reference proteome</keyword>
<protein>
    <submittedName>
        <fullName evidence="1">DUF1428 domain-containing protein</fullName>
    </submittedName>
</protein>
<dbReference type="PIRSF" id="PIRSF007028">
    <property type="entry name" value="UCP007028"/>
    <property type="match status" value="1"/>
</dbReference>